<feature type="region of interest" description="Disordered" evidence="1">
    <location>
        <begin position="280"/>
        <end position="323"/>
    </location>
</feature>
<proteinExistence type="predicted"/>
<sequence length="383" mass="42859">MSTSTATIHSTPAGAAPTASPATVIVKWNHFGQIRRFALPQSDDGDVYTALVEKIHALRPDFQGGLAWTDEEGDPIFVSSTDELKEAIALRKEGELLKLFSVEDAEEEENDPEVILIDDDEDEEVEESGQEAAEPIDQFMPRRLQRERRHSWGERDRSRSCQRSRSHSRRLSRSRSRSASRGYSSDEASACQKMKKGMAKSPKKGHKKEAKMILKMMRHQGHPFGMHGHPHCPKMGMKMAKKAGVRRHLMSPKMRLMMGCGPHPFHHKRRHHSWMPMPPPPPPHGAHRRDHSWMSMPPPPPPHGAHRHHHHEPPPFPEHDHPMHPHEMMGGFGMGMRGFGGGRGMGMRGFGGCGMGMRGFGGGFGMGMRGFGGGCRRHHIPGI</sequence>
<feature type="compositionally biased region" description="Acidic residues" evidence="1">
    <location>
        <begin position="103"/>
        <end position="129"/>
    </location>
</feature>
<dbReference type="WBParaSite" id="PSAMB.scaffold4959size15393.g25609.t1">
    <property type="protein sequence ID" value="PSAMB.scaffold4959size15393.g25609.t1"/>
    <property type="gene ID" value="PSAMB.scaffold4959size15393.g25609"/>
</dbReference>
<accession>A0A914WPR5</accession>
<evidence type="ECO:0000313" key="3">
    <source>
        <dbReference type="Proteomes" id="UP000887566"/>
    </source>
</evidence>
<dbReference type="InterPro" id="IPR053793">
    <property type="entry name" value="PB1-like"/>
</dbReference>
<evidence type="ECO:0000256" key="1">
    <source>
        <dbReference type="SAM" id="MobiDB-lite"/>
    </source>
</evidence>
<keyword evidence="3" id="KW-1185">Reference proteome</keyword>
<reference evidence="4" key="1">
    <citation type="submission" date="2022-11" db="UniProtKB">
        <authorList>
            <consortium name="WormBaseParasite"/>
        </authorList>
    </citation>
    <scope>IDENTIFICATION</scope>
</reference>
<dbReference type="Gene3D" id="3.10.20.90">
    <property type="entry name" value="Phosphatidylinositol 3-kinase Catalytic Subunit, Chain A, domain 1"/>
    <property type="match status" value="1"/>
</dbReference>
<protein>
    <submittedName>
        <fullName evidence="4">PB1 domain-containing protein</fullName>
    </submittedName>
</protein>
<evidence type="ECO:0000259" key="2">
    <source>
        <dbReference type="PROSITE" id="PS51745"/>
    </source>
</evidence>
<evidence type="ECO:0000313" key="4">
    <source>
        <dbReference type="WBParaSite" id="PSAMB.scaffold4959size15393.g25609.t1"/>
    </source>
</evidence>
<dbReference type="Proteomes" id="UP000887566">
    <property type="component" value="Unplaced"/>
</dbReference>
<feature type="compositionally biased region" description="Basic and acidic residues" evidence="1">
    <location>
        <begin position="150"/>
        <end position="159"/>
    </location>
</feature>
<feature type="region of interest" description="Disordered" evidence="1">
    <location>
        <begin position="102"/>
        <end position="208"/>
    </location>
</feature>
<feature type="compositionally biased region" description="Basic residues" evidence="1">
    <location>
        <begin position="160"/>
        <end position="178"/>
    </location>
</feature>
<dbReference type="AlphaFoldDB" id="A0A914WPR5"/>
<feature type="compositionally biased region" description="Basic residues" evidence="1">
    <location>
        <begin position="193"/>
        <end position="208"/>
    </location>
</feature>
<dbReference type="SUPFAM" id="SSF54277">
    <property type="entry name" value="CAD &amp; PB1 domains"/>
    <property type="match status" value="1"/>
</dbReference>
<organism evidence="3 4">
    <name type="scientific">Plectus sambesii</name>
    <dbReference type="NCBI Taxonomy" id="2011161"/>
    <lineage>
        <taxon>Eukaryota</taxon>
        <taxon>Metazoa</taxon>
        <taxon>Ecdysozoa</taxon>
        <taxon>Nematoda</taxon>
        <taxon>Chromadorea</taxon>
        <taxon>Plectida</taxon>
        <taxon>Plectina</taxon>
        <taxon>Plectoidea</taxon>
        <taxon>Plectidae</taxon>
        <taxon>Plectus</taxon>
    </lineage>
</organism>
<feature type="domain" description="PB1" evidence="2">
    <location>
        <begin position="23"/>
        <end position="104"/>
    </location>
</feature>
<name>A0A914WPR5_9BILA</name>
<dbReference type="PROSITE" id="PS51745">
    <property type="entry name" value="PB1"/>
    <property type="match status" value="1"/>
</dbReference>